<evidence type="ECO:0000256" key="2">
    <source>
        <dbReference type="ARBA" id="ARBA00022827"/>
    </source>
</evidence>
<dbReference type="OrthoDB" id="3322136at2"/>
<name>A0A563EMP2_9PSEU</name>
<dbReference type="PANTHER" id="PTHR47178">
    <property type="entry name" value="MONOOXYGENASE, FAD-BINDING"/>
    <property type="match status" value="1"/>
</dbReference>
<organism evidence="6 7">
    <name type="scientific">Lentzea tibetensis</name>
    <dbReference type="NCBI Taxonomy" id="2591470"/>
    <lineage>
        <taxon>Bacteria</taxon>
        <taxon>Bacillati</taxon>
        <taxon>Actinomycetota</taxon>
        <taxon>Actinomycetes</taxon>
        <taxon>Pseudonocardiales</taxon>
        <taxon>Pseudonocardiaceae</taxon>
        <taxon>Lentzea</taxon>
    </lineage>
</organism>
<feature type="domain" description="FAD-binding" evidence="5">
    <location>
        <begin position="2"/>
        <end position="207"/>
    </location>
</feature>
<feature type="domain" description="FAD-binding" evidence="5">
    <location>
        <begin position="272"/>
        <end position="367"/>
    </location>
</feature>
<dbReference type="AlphaFoldDB" id="A0A563EMP2"/>
<dbReference type="PANTHER" id="PTHR47178:SF5">
    <property type="entry name" value="FAD-BINDING DOMAIN-CONTAINING PROTEIN"/>
    <property type="match status" value="1"/>
</dbReference>
<evidence type="ECO:0000256" key="1">
    <source>
        <dbReference type="ARBA" id="ARBA00022630"/>
    </source>
</evidence>
<dbReference type="Proteomes" id="UP000316639">
    <property type="component" value="Unassembled WGS sequence"/>
</dbReference>
<dbReference type="SUPFAM" id="SSF51905">
    <property type="entry name" value="FAD/NAD(P)-binding domain"/>
    <property type="match status" value="1"/>
</dbReference>
<evidence type="ECO:0000259" key="5">
    <source>
        <dbReference type="Pfam" id="PF01494"/>
    </source>
</evidence>
<keyword evidence="3" id="KW-0560">Oxidoreductase</keyword>
<keyword evidence="1" id="KW-0285">Flavoprotein</keyword>
<dbReference type="EMBL" id="VOBR01000020">
    <property type="protein sequence ID" value="TWP48458.1"/>
    <property type="molecule type" value="Genomic_DNA"/>
</dbReference>
<protein>
    <submittedName>
        <fullName evidence="6">FAD-dependent monooxygenase</fullName>
    </submittedName>
</protein>
<dbReference type="GO" id="GO:0071949">
    <property type="term" value="F:FAD binding"/>
    <property type="evidence" value="ECO:0007669"/>
    <property type="project" value="InterPro"/>
</dbReference>
<evidence type="ECO:0000256" key="3">
    <source>
        <dbReference type="ARBA" id="ARBA00023002"/>
    </source>
</evidence>
<reference evidence="6 7" key="1">
    <citation type="submission" date="2019-07" db="EMBL/GenBank/DDBJ databases">
        <title>Lentzea xizangensis sp. nov., isolated from Qinghai-Tibetan Plateau Soils.</title>
        <authorList>
            <person name="Huang J."/>
        </authorList>
    </citation>
    <scope>NUCLEOTIDE SEQUENCE [LARGE SCALE GENOMIC DNA]</scope>
    <source>
        <strain evidence="6 7">FXJ1.1311</strain>
    </source>
</reference>
<sequence>MTRVLVIGGGVGGLALAQALTGAGVPVEVFERDAESADWLQGYRIHVNRHGSRALHRCLPRPLWEAFVATSGRPGLGFAFQTEQLDELLFVEEELMTGGSDDPADGNYAVSRIALRRLLLAGLKVHFGRTFERYELGDDGTVTAFFADGTSATGDVLIGADGANSAVRGQFLPGARRVDTDVVGVAGRVRLDDETRAWLPARIQHGLNIVLPRGEGFLFSAVFDGRRRTADALGAGLDLAGYGLTPDALLDDIEDYVLWAFCARAGDMDALTSRWHPDLRRMIADADPASVYSMRFKTSTPVEPWPTSRVTLLGDAIHNMTPVMGLGANTALRDAALLAHQLVAVHRGEAELLAALHEYERRMLAYGFDAVKTSRSSAYRFTSPNALAKRGMRAWLRTCSAVPSMKRSSFGSTWTDDTAGLETVSR</sequence>
<evidence type="ECO:0000256" key="4">
    <source>
        <dbReference type="ARBA" id="ARBA00023033"/>
    </source>
</evidence>
<keyword evidence="7" id="KW-1185">Reference proteome</keyword>
<evidence type="ECO:0000313" key="6">
    <source>
        <dbReference type="EMBL" id="TWP48458.1"/>
    </source>
</evidence>
<comment type="caution">
    <text evidence="6">The sequence shown here is derived from an EMBL/GenBank/DDBJ whole genome shotgun (WGS) entry which is preliminary data.</text>
</comment>
<dbReference type="RefSeq" id="WP_146356196.1">
    <property type="nucleotide sequence ID" value="NZ_VOBR01000020.1"/>
</dbReference>
<gene>
    <name evidence="6" type="ORF">FKR81_28110</name>
</gene>
<dbReference type="Pfam" id="PF01494">
    <property type="entry name" value="FAD_binding_3"/>
    <property type="match status" value="2"/>
</dbReference>
<dbReference type="InterPro" id="IPR002938">
    <property type="entry name" value="FAD-bd"/>
</dbReference>
<accession>A0A563EMP2</accession>
<dbReference type="GO" id="GO:0004497">
    <property type="term" value="F:monooxygenase activity"/>
    <property type="evidence" value="ECO:0007669"/>
    <property type="project" value="UniProtKB-KW"/>
</dbReference>
<keyword evidence="2" id="KW-0274">FAD</keyword>
<proteinExistence type="predicted"/>
<dbReference type="InterPro" id="IPR036188">
    <property type="entry name" value="FAD/NAD-bd_sf"/>
</dbReference>
<dbReference type="PRINTS" id="PR00420">
    <property type="entry name" value="RNGMNOXGNASE"/>
</dbReference>
<keyword evidence="4 6" id="KW-0503">Monooxygenase</keyword>
<dbReference type="Gene3D" id="3.50.50.60">
    <property type="entry name" value="FAD/NAD(P)-binding domain"/>
    <property type="match status" value="1"/>
</dbReference>
<evidence type="ECO:0000313" key="7">
    <source>
        <dbReference type="Proteomes" id="UP000316639"/>
    </source>
</evidence>